<evidence type="ECO:0000313" key="2">
    <source>
        <dbReference type="Proteomes" id="UP000734854"/>
    </source>
</evidence>
<protein>
    <submittedName>
        <fullName evidence="1">Uncharacterized protein</fullName>
    </submittedName>
</protein>
<dbReference type="Proteomes" id="UP000734854">
    <property type="component" value="Unassembled WGS sequence"/>
</dbReference>
<gene>
    <name evidence="1" type="ORF">ZIOFF_022139</name>
</gene>
<organism evidence="1 2">
    <name type="scientific">Zingiber officinale</name>
    <name type="common">Ginger</name>
    <name type="synonym">Amomum zingiber</name>
    <dbReference type="NCBI Taxonomy" id="94328"/>
    <lineage>
        <taxon>Eukaryota</taxon>
        <taxon>Viridiplantae</taxon>
        <taxon>Streptophyta</taxon>
        <taxon>Embryophyta</taxon>
        <taxon>Tracheophyta</taxon>
        <taxon>Spermatophyta</taxon>
        <taxon>Magnoliopsida</taxon>
        <taxon>Liliopsida</taxon>
        <taxon>Zingiberales</taxon>
        <taxon>Zingiberaceae</taxon>
        <taxon>Zingiber</taxon>
    </lineage>
</organism>
<sequence length="91" mass="10217">MPGRNIAEGDDRGSDDVGLDDGIFLEAEGTSEETNACKCHRLGFDKRKLSRMTETLREGMMLVVRLSFITILLNITPRSRLIAETDREVEC</sequence>
<accession>A0A8J5LMI9</accession>
<evidence type="ECO:0000313" key="1">
    <source>
        <dbReference type="EMBL" id="KAG6518659.1"/>
    </source>
</evidence>
<comment type="caution">
    <text evidence="1">The sequence shown here is derived from an EMBL/GenBank/DDBJ whole genome shotgun (WGS) entry which is preliminary data.</text>
</comment>
<keyword evidence="2" id="KW-1185">Reference proteome</keyword>
<name>A0A8J5LMI9_ZINOF</name>
<dbReference type="AlphaFoldDB" id="A0A8J5LMI9"/>
<reference evidence="1 2" key="1">
    <citation type="submission" date="2020-08" db="EMBL/GenBank/DDBJ databases">
        <title>Plant Genome Project.</title>
        <authorList>
            <person name="Zhang R.-G."/>
        </authorList>
    </citation>
    <scope>NUCLEOTIDE SEQUENCE [LARGE SCALE GENOMIC DNA]</scope>
    <source>
        <tissue evidence="1">Rhizome</tissue>
    </source>
</reference>
<dbReference type="EMBL" id="JACMSC010000006">
    <property type="protein sequence ID" value="KAG6518659.1"/>
    <property type="molecule type" value="Genomic_DNA"/>
</dbReference>
<proteinExistence type="predicted"/>